<dbReference type="Gene3D" id="3.40.190.150">
    <property type="entry name" value="Bordetella uptake gene, domain 1"/>
    <property type="match status" value="1"/>
</dbReference>
<sequence>MRSLIQHAALALAAASLAFGAPVVHAQPKFPEKPIRFIVPFPPGGGNDILARAMQPRLAELLGQPVIVDNRGGAGGNLGTDLAAKSAPDGYTIVIASNQVTMNPAFQKLPFDIEKDFAPVALAASVPMVLVVHPSVPANNVREFIALAKAQPGKLNHATPGSGTPQHIAFEAFNHAAGIKVTHVPYKGTGPAIADLLGGQVQAAIATMASVEPHIKAGKLKALGVTTPKRSQAMPEIPTIAESGLAGYDVPLWYSILAPAGTPREVVGRLSSDIAKTLQAPDVRERLAQQGFEISYLNADQMSELIKRDTARWNRIIKDMGGVKVD</sequence>
<feature type="chain" id="PRO_5045204749" evidence="2">
    <location>
        <begin position="27"/>
        <end position="326"/>
    </location>
</feature>
<keyword evidence="2" id="KW-0732">Signal</keyword>
<dbReference type="InterPro" id="IPR005064">
    <property type="entry name" value="BUG"/>
</dbReference>
<evidence type="ECO:0000313" key="4">
    <source>
        <dbReference type="Proteomes" id="UP000622707"/>
    </source>
</evidence>
<protein>
    <submittedName>
        <fullName evidence="3">Tripartite tricarboxylate transporter substrate binding protein</fullName>
    </submittedName>
</protein>
<evidence type="ECO:0000256" key="2">
    <source>
        <dbReference type="SAM" id="SignalP"/>
    </source>
</evidence>
<reference evidence="3 4" key="1">
    <citation type="journal article" date="2017" name="Int. J. Syst. Evol. Microbiol.">
        <title>Ramlibacter alkalitolerans sp. nov., alkali-tolerant bacterium isolated from soil of ginseng.</title>
        <authorList>
            <person name="Lee D.H."/>
            <person name="Cha C.J."/>
        </authorList>
    </citation>
    <scope>NUCLEOTIDE SEQUENCE [LARGE SCALE GENOMIC DNA]</scope>
    <source>
        <strain evidence="3 4">KACC 19305</strain>
    </source>
</reference>
<comment type="similarity">
    <text evidence="1">Belongs to the UPF0065 (bug) family.</text>
</comment>
<feature type="signal peptide" evidence="2">
    <location>
        <begin position="1"/>
        <end position="26"/>
    </location>
</feature>
<dbReference type="Proteomes" id="UP000622707">
    <property type="component" value="Unassembled WGS sequence"/>
</dbReference>
<dbReference type="SUPFAM" id="SSF53850">
    <property type="entry name" value="Periplasmic binding protein-like II"/>
    <property type="match status" value="1"/>
</dbReference>
<dbReference type="PANTHER" id="PTHR42928:SF5">
    <property type="entry name" value="BLR1237 PROTEIN"/>
    <property type="match status" value="1"/>
</dbReference>
<organism evidence="3 4">
    <name type="scientific">Ramlibacter alkalitolerans</name>
    <dbReference type="NCBI Taxonomy" id="2039631"/>
    <lineage>
        <taxon>Bacteria</taxon>
        <taxon>Pseudomonadati</taxon>
        <taxon>Pseudomonadota</taxon>
        <taxon>Betaproteobacteria</taxon>
        <taxon>Burkholderiales</taxon>
        <taxon>Comamonadaceae</taxon>
        <taxon>Ramlibacter</taxon>
    </lineage>
</organism>
<name>A0ABS1JQP3_9BURK</name>
<gene>
    <name evidence="3" type="ORF">JI746_15260</name>
</gene>
<accession>A0ABS1JQP3</accession>
<dbReference type="EMBL" id="JAEQND010000008">
    <property type="protein sequence ID" value="MBL0426471.1"/>
    <property type="molecule type" value="Genomic_DNA"/>
</dbReference>
<dbReference type="PIRSF" id="PIRSF017082">
    <property type="entry name" value="YflP"/>
    <property type="match status" value="1"/>
</dbReference>
<evidence type="ECO:0000256" key="1">
    <source>
        <dbReference type="ARBA" id="ARBA00006987"/>
    </source>
</evidence>
<dbReference type="Gene3D" id="3.40.190.10">
    <property type="entry name" value="Periplasmic binding protein-like II"/>
    <property type="match status" value="1"/>
</dbReference>
<dbReference type="InterPro" id="IPR042100">
    <property type="entry name" value="Bug_dom1"/>
</dbReference>
<dbReference type="Pfam" id="PF03401">
    <property type="entry name" value="TctC"/>
    <property type="match status" value="1"/>
</dbReference>
<proteinExistence type="inferred from homology"/>
<evidence type="ECO:0000313" key="3">
    <source>
        <dbReference type="EMBL" id="MBL0426471.1"/>
    </source>
</evidence>
<comment type="caution">
    <text evidence="3">The sequence shown here is derived from an EMBL/GenBank/DDBJ whole genome shotgun (WGS) entry which is preliminary data.</text>
</comment>
<dbReference type="PANTHER" id="PTHR42928">
    <property type="entry name" value="TRICARBOXYLATE-BINDING PROTEIN"/>
    <property type="match status" value="1"/>
</dbReference>
<dbReference type="RefSeq" id="WP_201690633.1">
    <property type="nucleotide sequence ID" value="NZ_JAEQND010000008.1"/>
</dbReference>
<dbReference type="CDD" id="cd13578">
    <property type="entry name" value="PBP2_Bug27"/>
    <property type="match status" value="1"/>
</dbReference>
<keyword evidence="4" id="KW-1185">Reference proteome</keyword>